<evidence type="ECO:0000313" key="3">
    <source>
        <dbReference type="EMBL" id="EAR98650.1"/>
    </source>
</evidence>
<dbReference type="SMART" id="SM00369">
    <property type="entry name" value="LRR_TYP"/>
    <property type="match status" value="2"/>
</dbReference>
<dbReference type="SUPFAM" id="SSF52058">
    <property type="entry name" value="L domain-like"/>
    <property type="match status" value="1"/>
</dbReference>
<dbReference type="InterPro" id="IPR050216">
    <property type="entry name" value="LRR_domain-containing"/>
</dbReference>
<evidence type="ECO:0000256" key="1">
    <source>
        <dbReference type="ARBA" id="ARBA00022614"/>
    </source>
</evidence>
<dbReference type="eggNOG" id="KOG0619">
    <property type="taxonomic scope" value="Eukaryota"/>
</dbReference>
<dbReference type="RefSeq" id="XP_001018895.1">
    <property type="nucleotide sequence ID" value="XM_001018895.1"/>
</dbReference>
<keyword evidence="4" id="KW-1185">Reference proteome</keyword>
<dbReference type="GeneID" id="7842333"/>
<dbReference type="STRING" id="312017.Q23QD4"/>
<dbReference type="HOGENOM" id="CLU_1032394_0_0_1"/>
<dbReference type="Gene3D" id="3.80.10.10">
    <property type="entry name" value="Ribonuclease Inhibitor"/>
    <property type="match status" value="1"/>
</dbReference>
<evidence type="ECO:0000256" key="2">
    <source>
        <dbReference type="ARBA" id="ARBA00022737"/>
    </source>
</evidence>
<dbReference type="OrthoDB" id="311744at2759"/>
<dbReference type="InterPro" id="IPR001611">
    <property type="entry name" value="Leu-rich_rpt"/>
</dbReference>
<dbReference type="Proteomes" id="UP000009168">
    <property type="component" value="Unassembled WGS sequence"/>
</dbReference>
<proteinExistence type="predicted"/>
<dbReference type="OMA" id="MRSHTIM"/>
<organism evidence="3 4">
    <name type="scientific">Tetrahymena thermophila (strain SB210)</name>
    <dbReference type="NCBI Taxonomy" id="312017"/>
    <lineage>
        <taxon>Eukaryota</taxon>
        <taxon>Sar</taxon>
        <taxon>Alveolata</taxon>
        <taxon>Ciliophora</taxon>
        <taxon>Intramacronucleata</taxon>
        <taxon>Oligohymenophorea</taxon>
        <taxon>Hymenostomatida</taxon>
        <taxon>Tetrahymenina</taxon>
        <taxon>Tetrahymenidae</taxon>
        <taxon>Tetrahymena</taxon>
    </lineage>
</organism>
<dbReference type="AlphaFoldDB" id="Q23QD4"/>
<dbReference type="InterPro" id="IPR003591">
    <property type="entry name" value="Leu-rich_rpt_typical-subtyp"/>
</dbReference>
<keyword evidence="2" id="KW-0677">Repeat</keyword>
<dbReference type="EMBL" id="GG662649">
    <property type="protein sequence ID" value="EAR98650.1"/>
    <property type="molecule type" value="Genomic_DNA"/>
</dbReference>
<dbReference type="PROSITE" id="PS51450">
    <property type="entry name" value="LRR"/>
    <property type="match status" value="1"/>
</dbReference>
<reference evidence="4" key="1">
    <citation type="journal article" date="2006" name="PLoS Biol.">
        <title>Macronuclear genome sequence of the ciliate Tetrahymena thermophila, a model eukaryote.</title>
        <authorList>
            <person name="Eisen J.A."/>
            <person name="Coyne R.S."/>
            <person name="Wu M."/>
            <person name="Wu D."/>
            <person name="Thiagarajan M."/>
            <person name="Wortman J.R."/>
            <person name="Badger J.H."/>
            <person name="Ren Q."/>
            <person name="Amedeo P."/>
            <person name="Jones K.M."/>
            <person name="Tallon L.J."/>
            <person name="Delcher A.L."/>
            <person name="Salzberg S.L."/>
            <person name="Silva J.C."/>
            <person name="Haas B.J."/>
            <person name="Majoros W.H."/>
            <person name="Farzad M."/>
            <person name="Carlton J.M."/>
            <person name="Smith R.K. Jr."/>
            <person name="Garg J."/>
            <person name="Pearlman R.E."/>
            <person name="Karrer K.M."/>
            <person name="Sun L."/>
            <person name="Manning G."/>
            <person name="Elde N.C."/>
            <person name="Turkewitz A.P."/>
            <person name="Asai D.J."/>
            <person name="Wilkes D.E."/>
            <person name="Wang Y."/>
            <person name="Cai H."/>
            <person name="Collins K."/>
            <person name="Stewart B.A."/>
            <person name="Lee S.R."/>
            <person name="Wilamowska K."/>
            <person name="Weinberg Z."/>
            <person name="Ruzzo W.L."/>
            <person name="Wloga D."/>
            <person name="Gaertig J."/>
            <person name="Frankel J."/>
            <person name="Tsao C.-C."/>
            <person name="Gorovsky M.A."/>
            <person name="Keeling P.J."/>
            <person name="Waller R.F."/>
            <person name="Patron N.J."/>
            <person name="Cherry J.M."/>
            <person name="Stover N.A."/>
            <person name="Krieger C.J."/>
            <person name="del Toro C."/>
            <person name="Ryder H.F."/>
            <person name="Williamson S.C."/>
            <person name="Barbeau R.A."/>
            <person name="Hamilton E.P."/>
            <person name="Orias E."/>
        </authorList>
    </citation>
    <scope>NUCLEOTIDE SEQUENCE [LARGE SCALE GENOMIC DNA]</scope>
    <source>
        <strain evidence="4">SB210</strain>
    </source>
</reference>
<dbReference type="GO" id="GO:0005737">
    <property type="term" value="C:cytoplasm"/>
    <property type="evidence" value="ECO:0007669"/>
    <property type="project" value="TreeGrafter"/>
</dbReference>
<accession>Q23QD4</accession>
<protein>
    <submittedName>
        <fullName evidence="3">Lipoprotein, putative</fullName>
    </submittedName>
</protein>
<name>Q23QD4_TETTS</name>
<sequence>MKRILDEDKDLSQKKALEIQLAKAKKLQVLYLPNYQFSKIPQQVLDMTNLKILDLGFNDIEELPVVIKNFTRLEQLHLNNNPLQYIPIEIKECKNLQILNLANTYVKYLPREFALLKKIYQIDLTGCPLKGNLKFYYEKGIVSLFQYLQRKYDRAVYRELMVKKLKEWVYMGNTVEEIQEVMQAVMDEFKDVDTTALKRLYRNLQNIFNMKLEDVRASEIRNRLFTTLVKNQTNTMQQSQITVGQTLPINHHDLQNTVVSQVIDNDSKVV</sequence>
<dbReference type="Pfam" id="PF13855">
    <property type="entry name" value="LRR_8"/>
    <property type="match status" value="1"/>
</dbReference>
<dbReference type="InterPro" id="IPR032675">
    <property type="entry name" value="LRR_dom_sf"/>
</dbReference>
<gene>
    <name evidence="3" type="ORF">TTHERM_00581490</name>
</gene>
<keyword evidence="3" id="KW-0449">Lipoprotein</keyword>
<dbReference type="PANTHER" id="PTHR48051:SF1">
    <property type="entry name" value="RAS SUPPRESSOR PROTEIN 1"/>
    <property type="match status" value="1"/>
</dbReference>
<dbReference type="InParanoid" id="Q23QD4"/>
<evidence type="ECO:0000313" key="4">
    <source>
        <dbReference type="Proteomes" id="UP000009168"/>
    </source>
</evidence>
<keyword evidence="1" id="KW-0433">Leucine-rich repeat</keyword>
<dbReference type="PANTHER" id="PTHR48051">
    <property type="match status" value="1"/>
</dbReference>
<dbReference type="KEGG" id="tet:TTHERM_00581490"/>